<dbReference type="AlphaFoldDB" id="A0A8K1G710"/>
<keyword evidence="2" id="KW-1185">Reference proteome</keyword>
<gene>
    <name evidence="1" type="ORF">HGM15179_014031</name>
</gene>
<name>A0A8K1G710_9PASS</name>
<organism evidence="1 2">
    <name type="scientific">Zosterops borbonicus</name>
    <dbReference type="NCBI Taxonomy" id="364589"/>
    <lineage>
        <taxon>Eukaryota</taxon>
        <taxon>Metazoa</taxon>
        <taxon>Chordata</taxon>
        <taxon>Craniata</taxon>
        <taxon>Vertebrata</taxon>
        <taxon>Euteleostomi</taxon>
        <taxon>Archelosauria</taxon>
        <taxon>Archosauria</taxon>
        <taxon>Dinosauria</taxon>
        <taxon>Saurischia</taxon>
        <taxon>Theropoda</taxon>
        <taxon>Coelurosauria</taxon>
        <taxon>Aves</taxon>
        <taxon>Neognathae</taxon>
        <taxon>Neoaves</taxon>
        <taxon>Telluraves</taxon>
        <taxon>Australaves</taxon>
        <taxon>Passeriformes</taxon>
        <taxon>Sylvioidea</taxon>
        <taxon>Zosteropidae</taxon>
        <taxon>Zosterops</taxon>
    </lineage>
</organism>
<proteinExistence type="predicted"/>
<dbReference type="Proteomes" id="UP000796761">
    <property type="component" value="Unassembled WGS sequence"/>
</dbReference>
<sequence length="197" mass="22477">MQGQILKQTEKLTEAEQIAKGQTLSRDKEKAPLWLQRPEKLPSLGVETARVVLVLLCEGPDHIHASVGELASVTMRLLSMVFEKLWRLEDVYKTGRKPLATETDPLWSGQEVHEVRNWLKGGTQSRIWLVFQPATWKSWSSPGMDLGPTLFHIFINYVKDVIKFTLVKFVEDIKPSRRVDAVKGTATLQEDLDRLED</sequence>
<accession>A0A8K1G710</accession>
<comment type="caution">
    <text evidence="1">The sequence shown here is derived from an EMBL/GenBank/DDBJ whole genome shotgun (WGS) entry which is preliminary data.</text>
</comment>
<reference evidence="1" key="1">
    <citation type="submission" date="2019-04" db="EMBL/GenBank/DDBJ databases">
        <title>Genome assembly of Zosterops borbonicus 15179.</title>
        <authorList>
            <person name="Leroy T."/>
            <person name="Anselmetti Y."/>
            <person name="Tilak M.-K."/>
            <person name="Nabholz B."/>
        </authorList>
    </citation>
    <scope>NUCLEOTIDE SEQUENCE</scope>
    <source>
        <strain evidence="1">HGM_15179</strain>
        <tissue evidence="1">Muscle</tissue>
    </source>
</reference>
<evidence type="ECO:0000313" key="2">
    <source>
        <dbReference type="Proteomes" id="UP000796761"/>
    </source>
</evidence>
<evidence type="ECO:0000313" key="1">
    <source>
        <dbReference type="EMBL" id="TRZ13080.1"/>
    </source>
</evidence>
<protein>
    <submittedName>
        <fullName evidence="1">Uncharacterized protein</fullName>
    </submittedName>
</protein>
<dbReference type="EMBL" id="SWJQ01000543">
    <property type="protein sequence ID" value="TRZ13080.1"/>
    <property type="molecule type" value="Genomic_DNA"/>
</dbReference>